<gene>
    <name evidence="1" type="ORF">H2199_006680</name>
</gene>
<reference evidence="1" key="1">
    <citation type="submission" date="2022-10" db="EMBL/GenBank/DDBJ databases">
        <title>Culturing micro-colonial fungi from biological soil crusts in the Mojave desert and describing Neophaeococcomyces mojavensis, and introducing the new genera and species Taxawa tesnikishii.</title>
        <authorList>
            <person name="Kurbessoian T."/>
            <person name="Stajich J.E."/>
        </authorList>
    </citation>
    <scope>NUCLEOTIDE SEQUENCE</scope>
    <source>
        <strain evidence="1">JES_115</strain>
    </source>
</reference>
<dbReference type="EMBL" id="JAPDRP010000020">
    <property type="protein sequence ID" value="KAJ9638820.1"/>
    <property type="molecule type" value="Genomic_DNA"/>
</dbReference>
<accession>A0ACC2YU30</accession>
<evidence type="ECO:0000313" key="1">
    <source>
        <dbReference type="EMBL" id="KAJ9638820.1"/>
    </source>
</evidence>
<protein>
    <submittedName>
        <fullName evidence="1">Uncharacterized protein</fullName>
    </submittedName>
</protein>
<name>A0ACC2YU30_9PEZI</name>
<proteinExistence type="predicted"/>
<organism evidence="1 2">
    <name type="scientific">Coniosporium tulheliwenetii</name>
    <dbReference type="NCBI Taxonomy" id="3383036"/>
    <lineage>
        <taxon>Eukaryota</taxon>
        <taxon>Fungi</taxon>
        <taxon>Dikarya</taxon>
        <taxon>Ascomycota</taxon>
        <taxon>Pezizomycotina</taxon>
        <taxon>Dothideomycetes</taxon>
        <taxon>Dothideomycetes incertae sedis</taxon>
        <taxon>Coniosporium</taxon>
    </lineage>
</organism>
<keyword evidence="2" id="KW-1185">Reference proteome</keyword>
<evidence type="ECO:0000313" key="2">
    <source>
        <dbReference type="Proteomes" id="UP001172680"/>
    </source>
</evidence>
<sequence>MDNGQDQDPATPHSANARADMYLVDVLEHRLVKAQPSCRYIALSYVWGGVEMFQTMRSNLADLEQPGGLIQHLPKIPPMIRDAIQFVAQVGERFLWTDVLCIIQDDTRIKHEQINQMGLVYGRSFATLIAPAAKDANFGLPGVRPNTRLPFQVTEQIGEHRLGTEPPDSLYSIRNGKYHARGWTLQEQLLSPRCLYFTEHQIYLHDNGALHSEFGGELTGVEQDDIRHLNYFWDTSWVRRYEAFEDLAPWEVAFRIYARLIGDFTSRQLSYGTDALKAVAGLLSTLQSRLGGTFLCGLPEAHIDHALLWGPAPHTSPTRNFSFPSWSWAGWVGQSEYTRKPVYLGLSHAPVRLTAELEDLSTFVQAPIRGVGGPKDTPWIVDPQLFRDIHVLSFRASVVNARFFFFGSPAPTISMLQPEPTSAILASRGSVPARCGVLFHKPDTLMFELSRAHEYAFVLLSRRESGGVSPEFHYDEEHFPTRPWSILNVMLISGIPREAQRMAIGQMHEDAFELACPKKEDILLY</sequence>
<dbReference type="Proteomes" id="UP001172680">
    <property type="component" value="Unassembled WGS sequence"/>
</dbReference>
<comment type="caution">
    <text evidence="1">The sequence shown here is derived from an EMBL/GenBank/DDBJ whole genome shotgun (WGS) entry which is preliminary data.</text>
</comment>